<dbReference type="SUPFAM" id="SSF47384">
    <property type="entry name" value="Homodimeric domain of signal transducing histidine kinase"/>
    <property type="match status" value="1"/>
</dbReference>
<dbReference type="Pfam" id="PF03924">
    <property type="entry name" value="CHASE"/>
    <property type="match status" value="1"/>
</dbReference>
<gene>
    <name evidence="13" type="ORF">CEW91_06865</name>
</gene>
<dbReference type="SUPFAM" id="SSF55874">
    <property type="entry name" value="ATPase domain of HSP90 chaperone/DNA topoisomerase II/histidine kinase"/>
    <property type="match status" value="1"/>
</dbReference>
<feature type="coiled-coil region" evidence="10">
    <location>
        <begin position="330"/>
        <end position="367"/>
    </location>
</feature>
<dbReference type="PRINTS" id="PR00344">
    <property type="entry name" value="BCTRLSENSOR"/>
</dbReference>
<reference evidence="13 14" key="1">
    <citation type="submission" date="2017-06" db="EMBL/GenBank/DDBJ databases">
        <title>Complete genome sequence of Idiomarina piscisalsi strain 10PY1A isolated from soil of Soudi Arabia.</title>
        <authorList>
            <person name="Kim M.-C."/>
            <person name="Jung B.K."/>
            <person name="Budiyanto F."/>
            <person name="Nzila A."/>
            <person name="Shin J.-H."/>
        </authorList>
    </citation>
    <scope>NUCLEOTIDE SEQUENCE [LARGE SCALE GENOMIC DNA]</scope>
    <source>
        <strain evidence="13 14">10PY1A</strain>
    </source>
</reference>
<keyword evidence="10" id="KW-0175">Coiled coil</keyword>
<sequence>MKKNILRYLEWYHWLVVALSLALTLTAWQVTKIQAEEKAYNRFKFQSDQVIELINERMAKYEEALWAGVAMLHVMPDSVTRAQWNTFAASLNIEQRFPGINGIGVIHYVPLDKQDSYISWQTQSFEGFAPYPDHNQSEWWPISYIEPESANSKAVGLDMAHEENRYTAALKARYERVTQMTGPITLVQDQRKTPGFLLFAPWYSDSIPPYYGDSESGFAGLVYAPFIVERLMGGTLSNFNDLIGFSIYDGEDKLYEDISVKVGDFSPMFSESRNIDMYGRTWTFNLRSSPEFTSQTETSEPKLILVTGVVIDVLLIALFIALSRTKNKATELAERTTRHLKKRKDELEKTKSKLLKQNEELVEANKELDRFAFVASHDLKAPLRGVAQLSEWIESDKENSLSATSKEYFSLLRSRILRLERLLNALLQYSRVDKKQQPEEVIDFEALVEETFNLNSPPKGFRLELDSNIGELVTDKESLSRVLGNIINNSVKHHDKENGTVSVSSTYTDKGVEIRVSDDGPGVAEEFKEKVFELFHTLRPRDEVEGSGLGLAIVRKIVEKRGGSCQIEQNLPRGVTFVIHWVIAR</sequence>
<dbReference type="SMART" id="SM00387">
    <property type="entry name" value="HATPase_c"/>
    <property type="match status" value="1"/>
</dbReference>
<dbReference type="InterPro" id="IPR050351">
    <property type="entry name" value="BphY/WalK/GraS-like"/>
</dbReference>
<dbReference type="EC" id="2.7.13.3" evidence="3"/>
<evidence type="ECO:0000256" key="1">
    <source>
        <dbReference type="ARBA" id="ARBA00000085"/>
    </source>
</evidence>
<accession>A0ABN5APZ1</accession>
<evidence type="ECO:0000313" key="14">
    <source>
        <dbReference type="Proteomes" id="UP000197717"/>
    </source>
</evidence>
<dbReference type="SMART" id="SM01079">
    <property type="entry name" value="CHASE"/>
    <property type="match status" value="1"/>
</dbReference>
<keyword evidence="6" id="KW-0812">Transmembrane</keyword>
<dbReference type="GO" id="GO:0016301">
    <property type="term" value="F:kinase activity"/>
    <property type="evidence" value="ECO:0007669"/>
    <property type="project" value="UniProtKB-KW"/>
</dbReference>
<dbReference type="Proteomes" id="UP000197717">
    <property type="component" value="Chromosome"/>
</dbReference>
<dbReference type="SMART" id="SM00388">
    <property type="entry name" value="HisKA"/>
    <property type="match status" value="1"/>
</dbReference>
<dbReference type="InterPro" id="IPR036890">
    <property type="entry name" value="HATPase_C_sf"/>
</dbReference>
<dbReference type="Gene3D" id="1.10.287.130">
    <property type="match status" value="1"/>
</dbReference>
<dbReference type="PANTHER" id="PTHR42878">
    <property type="entry name" value="TWO-COMPONENT HISTIDINE KINASE"/>
    <property type="match status" value="1"/>
</dbReference>
<protein>
    <recommendedName>
        <fullName evidence="3">histidine kinase</fullName>
        <ecNumber evidence="3">2.7.13.3</ecNumber>
    </recommendedName>
</protein>
<keyword evidence="9" id="KW-0472">Membrane</keyword>
<dbReference type="InterPro" id="IPR006189">
    <property type="entry name" value="CHASE_dom"/>
</dbReference>
<dbReference type="EMBL" id="CP022133">
    <property type="protein sequence ID" value="ASG65876.1"/>
    <property type="molecule type" value="Genomic_DNA"/>
</dbReference>
<dbReference type="CDD" id="cd00082">
    <property type="entry name" value="HisKA"/>
    <property type="match status" value="1"/>
</dbReference>
<dbReference type="Pfam" id="PF02518">
    <property type="entry name" value="HATPase_c"/>
    <property type="match status" value="1"/>
</dbReference>
<dbReference type="InterPro" id="IPR005467">
    <property type="entry name" value="His_kinase_dom"/>
</dbReference>
<name>A0ABN5APZ1_9GAMM</name>
<dbReference type="Gene3D" id="3.30.565.10">
    <property type="entry name" value="Histidine kinase-like ATPase, C-terminal domain"/>
    <property type="match status" value="1"/>
</dbReference>
<dbReference type="PANTHER" id="PTHR42878:SF15">
    <property type="entry name" value="BACTERIOPHYTOCHROME"/>
    <property type="match status" value="1"/>
</dbReference>
<proteinExistence type="predicted"/>
<dbReference type="Gene3D" id="3.30.450.350">
    <property type="entry name" value="CHASE domain"/>
    <property type="match status" value="1"/>
</dbReference>
<dbReference type="InterPro" id="IPR004358">
    <property type="entry name" value="Sig_transdc_His_kin-like_C"/>
</dbReference>
<dbReference type="Pfam" id="PF00512">
    <property type="entry name" value="HisKA"/>
    <property type="match status" value="1"/>
</dbReference>
<evidence type="ECO:0000259" key="11">
    <source>
        <dbReference type="PROSITE" id="PS50109"/>
    </source>
</evidence>
<keyword evidence="8" id="KW-1133">Transmembrane helix</keyword>
<dbReference type="InterPro" id="IPR042240">
    <property type="entry name" value="CHASE_sf"/>
</dbReference>
<keyword evidence="5" id="KW-0808">Transferase</keyword>
<feature type="domain" description="CHASE" evidence="12">
    <location>
        <begin position="131"/>
        <end position="241"/>
    </location>
</feature>
<dbReference type="CDD" id="cd00075">
    <property type="entry name" value="HATPase"/>
    <property type="match status" value="1"/>
</dbReference>
<comment type="catalytic activity">
    <reaction evidence="1">
        <text>ATP + protein L-histidine = ADP + protein N-phospho-L-histidine.</text>
        <dbReference type="EC" id="2.7.13.3"/>
    </reaction>
</comment>
<evidence type="ECO:0000256" key="3">
    <source>
        <dbReference type="ARBA" id="ARBA00012438"/>
    </source>
</evidence>
<evidence type="ECO:0000313" key="13">
    <source>
        <dbReference type="EMBL" id="ASG65876.1"/>
    </source>
</evidence>
<evidence type="ECO:0000256" key="9">
    <source>
        <dbReference type="ARBA" id="ARBA00023136"/>
    </source>
</evidence>
<evidence type="ECO:0000259" key="12">
    <source>
        <dbReference type="PROSITE" id="PS50839"/>
    </source>
</evidence>
<evidence type="ECO:0000256" key="8">
    <source>
        <dbReference type="ARBA" id="ARBA00022989"/>
    </source>
</evidence>
<keyword evidence="7 13" id="KW-0418">Kinase</keyword>
<evidence type="ECO:0000256" key="6">
    <source>
        <dbReference type="ARBA" id="ARBA00022692"/>
    </source>
</evidence>
<dbReference type="RefSeq" id="WP_088768273.1">
    <property type="nucleotide sequence ID" value="NZ_CP022133.1"/>
</dbReference>
<evidence type="ECO:0000256" key="4">
    <source>
        <dbReference type="ARBA" id="ARBA00022553"/>
    </source>
</evidence>
<dbReference type="PROSITE" id="PS50839">
    <property type="entry name" value="CHASE"/>
    <property type="match status" value="1"/>
</dbReference>
<comment type="subcellular location">
    <subcellularLocation>
        <location evidence="2">Membrane</location>
    </subcellularLocation>
</comment>
<evidence type="ECO:0000256" key="10">
    <source>
        <dbReference type="SAM" id="Coils"/>
    </source>
</evidence>
<evidence type="ECO:0000256" key="2">
    <source>
        <dbReference type="ARBA" id="ARBA00004370"/>
    </source>
</evidence>
<keyword evidence="4" id="KW-0597">Phosphoprotein</keyword>
<dbReference type="InterPro" id="IPR036097">
    <property type="entry name" value="HisK_dim/P_sf"/>
</dbReference>
<keyword evidence="14" id="KW-1185">Reference proteome</keyword>
<feature type="domain" description="Histidine kinase" evidence="11">
    <location>
        <begin position="374"/>
        <end position="585"/>
    </location>
</feature>
<dbReference type="PROSITE" id="PS50109">
    <property type="entry name" value="HIS_KIN"/>
    <property type="match status" value="1"/>
</dbReference>
<dbReference type="InterPro" id="IPR003661">
    <property type="entry name" value="HisK_dim/P_dom"/>
</dbReference>
<evidence type="ECO:0000256" key="5">
    <source>
        <dbReference type="ARBA" id="ARBA00022679"/>
    </source>
</evidence>
<organism evidence="13 14">
    <name type="scientific">Idiomarina piscisalsi</name>
    <dbReference type="NCBI Taxonomy" id="1096243"/>
    <lineage>
        <taxon>Bacteria</taxon>
        <taxon>Pseudomonadati</taxon>
        <taxon>Pseudomonadota</taxon>
        <taxon>Gammaproteobacteria</taxon>
        <taxon>Alteromonadales</taxon>
        <taxon>Idiomarinaceae</taxon>
        <taxon>Idiomarina</taxon>
    </lineage>
</organism>
<dbReference type="InterPro" id="IPR003594">
    <property type="entry name" value="HATPase_dom"/>
</dbReference>
<evidence type="ECO:0000256" key="7">
    <source>
        <dbReference type="ARBA" id="ARBA00022777"/>
    </source>
</evidence>